<evidence type="ECO:0000259" key="7">
    <source>
        <dbReference type="Pfam" id="PF03600"/>
    </source>
</evidence>
<dbReference type="GO" id="GO:0005886">
    <property type="term" value="C:plasma membrane"/>
    <property type="evidence" value="ECO:0007669"/>
    <property type="project" value="TreeGrafter"/>
</dbReference>
<evidence type="ECO:0000256" key="1">
    <source>
        <dbReference type="ARBA" id="ARBA00004141"/>
    </source>
</evidence>
<feature type="domain" description="Citrate transporter-like" evidence="7">
    <location>
        <begin position="73"/>
        <end position="426"/>
    </location>
</feature>
<feature type="transmembrane region" description="Helical" evidence="6">
    <location>
        <begin position="476"/>
        <end position="495"/>
    </location>
</feature>
<reference evidence="8" key="1">
    <citation type="journal article" date="2021" name="PeerJ">
        <title>Extensive microbial diversity within the chicken gut microbiome revealed by metagenomics and culture.</title>
        <authorList>
            <person name="Gilroy R."/>
            <person name="Ravi A."/>
            <person name="Getino M."/>
            <person name="Pursley I."/>
            <person name="Horton D.L."/>
            <person name="Alikhan N.F."/>
            <person name="Baker D."/>
            <person name="Gharbi K."/>
            <person name="Hall N."/>
            <person name="Watson M."/>
            <person name="Adriaenssens E.M."/>
            <person name="Foster-Nyarko E."/>
            <person name="Jarju S."/>
            <person name="Secka A."/>
            <person name="Antonio M."/>
            <person name="Oren A."/>
            <person name="Chaudhuri R.R."/>
            <person name="La Ragione R."/>
            <person name="Hildebrand F."/>
            <person name="Pallen M.J."/>
        </authorList>
    </citation>
    <scope>NUCLEOTIDE SEQUENCE</scope>
    <source>
        <strain evidence="8">G3-2149</strain>
    </source>
</reference>
<dbReference type="EMBL" id="JAHLFU010000106">
    <property type="protein sequence ID" value="MBU3853253.1"/>
    <property type="molecule type" value="Genomic_DNA"/>
</dbReference>
<evidence type="ECO:0000256" key="2">
    <source>
        <dbReference type="ARBA" id="ARBA00022448"/>
    </source>
</evidence>
<proteinExistence type="predicted"/>
<feature type="transmembrane region" description="Helical" evidence="6">
    <location>
        <begin position="384"/>
        <end position="402"/>
    </location>
</feature>
<feature type="transmembrane region" description="Helical" evidence="6">
    <location>
        <begin position="32"/>
        <end position="52"/>
    </location>
</feature>
<accession>A0A9E2L804</accession>
<evidence type="ECO:0000256" key="4">
    <source>
        <dbReference type="ARBA" id="ARBA00022989"/>
    </source>
</evidence>
<feature type="transmembrane region" description="Helical" evidence="6">
    <location>
        <begin position="86"/>
        <end position="105"/>
    </location>
</feature>
<keyword evidence="3 6" id="KW-0812">Transmembrane</keyword>
<dbReference type="NCBIfam" id="TIGR00785">
    <property type="entry name" value="dass"/>
    <property type="match status" value="1"/>
</dbReference>
<evidence type="ECO:0000313" key="8">
    <source>
        <dbReference type="EMBL" id="MBU3853253.1"/>
    </source>
</evidence>
<feature type="transmembrane region" description="Helical" evidence="6">
    <location>
        <begin position="253"/>
        <end position="278"/>
    </location>
</feature>
<feature type="transmembrane region" description="Helical" evidence="6">
    <location>
        <begin position="170"/>
        <end position="200"/>
    </location>
</feature>
<comment type="caution">
    <text evidence="8">The sequence shown here is derived from an EMBL/GenBank/DDBJ whole genome shotgun (WGS) entry which is preliminary data.</text>
</comment>
<feature type="transmembrane region" description="Helical" evidence="6">
    <location>
        <begin position="298"/>
        <end position="316"/>
    </location>
</feature>
<dbReference type="PANTHER" id="PTHR10283:SF92">
    <property type="entry name" value="LOW-AFFINITY PHOSPHATE TRANSPORTER PHO91"/>
    <property type="match status" value="1"/>
</dbReference>
<evidence type="ECO:0000256" key="5">
    <source>
        <dbReference type="ARBA" id="ARBA00023136"/>
    </source>
</evidence>
<reference evidence="8" key="2">
    <citation type="submission" date="2021-04" db="EMBL/GenBank/DDBJ databases">
        <authorList>
            <person name="Gilroy R."/>
        </authorList>
    </citation>
    <scope>NUCLEOTIDE SEQUENCE</scope>
    <source>
        <strain evidence="8">G3-2149</strain>
    </source>
</reference>
<dbReference type="GO" id="GO:0005315">
    <property type="term" value="F:phosphate transmembrane transporter activity"/>
    <property type="evidence" value="ECO:0007669"/>
    <property type="project" value="TreeGrafter"/>
</dbReference>
<protein>
    <submittedName>
        <fullName evidence="8">SLC13 family permease</fullName>
    </submittedName>
</protein>
<keyword evidence="2" id="KW-0813">Transport</keyword>
<feature type="transmembrane region" description="Helical" evidence="6">
    <location>
        <begin position="353"/>
        <end position="372"/>
    </location>
</feature>
<organism evidence="8 9">
    <name type="scientific">Candidatus Paraprevotella stercoravium</name>
    <dbReference type="NCBI Taxonomy" id="2838725"/>
    <lineage>
        <taxon>Bacteria</taxon>
        <taxon>Pseudomonadati</taxon>
        <taxon>Bacteroidota</taxon>
        <taxon>Bacteroidia</taxon>
        <taxon>Bacteroidales</taxon>
        <taxon>Prevotellaceae</taxon>
        <taxon>Paraprevotella</taxon>
    </lineage>
</organism>
<dbReference type="InterPro" id="IPR001898">
    <property type="entry name" value="SLC13A/DASS"/>
</dbReference>
<dbReference type="CDD" id="cd01115">
    <property type="entry name" value="SLC13_permease"/>
    <property type="match status" value="1"/>
</dbReference>
<dbReference type="InterPro" id="IPR004680">
    <property type="entry name" value="Cit_transptr-like_dom"/>
</dbReference>
<comment type="subcellular location">
    <subcellularLocation>
        <location evidence="1">Membrane</location>
        <topology evidence="1">Multi-pass membrane protein</topology>
    </subcellularLocation>
</comment>
<keyword evidence="4 6" id="KW-1133">Transmembrane helix</keyword>
<feature type="transmembrane region" description="Helical" evidence="6">
    <location>
        <begin position="126"/>
        <end position="150"/>
    </location>
</feature>
<dbReference type="AlphaFoldDB" id="A0A9E2L804"/>
<dbReference type="Pfam" id="PF03600">
    <property type="entry name" value="CitMHS"/>
    <property type="match status" value="1"/>
</dbReference>
<feature type="transmembrane region" description="Helical" evidence="6">
    <location>
        <begin position="438"/>
        <end position="455"/>
    </location>
</feature>
<evidence type="ECO:0000256" key="6">
    <source>
        <dbReference type="SAM" id="Phobius"/>
    </source>
</evidence>
<feature type="transmembrane region" description="Helical" evidence="6">
    <location>
        <begin position="322"/>
        <end position="341"/>
    </location>
</feature>
<gene>
    <name evidence="8" type="ORF">H9789_05455</name>
</gene>
<evidence type="ECO:0000313" key="9">
    <source>
        <dbReference type="Proteomes" id="UP000823865"/>
    </source>
</evidence>
<dbReference type="Proteomes" id="UP000823865">
    <property type="component" value="Unassembled WGS sequence"/>
</dbReference>
<sequence length="497" mass="53905">MRGLPVLFYYKKRNTMTTPRFESLKLNRKQMIILPVIVLVTAFLWLVPTSFYGIDGLTIVEQRTIALFAFAALMWMFEVIPTWTTSVILIVTMLLTISDSSLLFLREGPPVEELGSLVSYKAILSTFADPVIMLFLGGFILAIAATKVGLDVQLAKWLLWPFGNKPQNVLLGFLLIIGLFSMFMSNTATAAMMLTFLAPVLKTLPADGKGRIGLAMAIPVAANLGGIGTPIGTPPNAIALSYLNEHLHMNVGFSDWTLVMFPYVVVMLLISWRVLLWLYPFKAKTVELHIESKGEKGVRTYIVWGTFAVTILLWMFDKLTGVNSNVVAMIPVGVFCATGIITKEDLKEINWSVLWMVAGGIALGVAMNKTGLAEHLVESIPFDTWIPLVVLIVSGLLGYFISNFISNTAAANLIVPILSAVAVGMGESLNAVGGVKTLLVGVALSTSLAMLFPISTPPNALTHSTGLTTTRDMTQVGLIIGIVGFVLGYALLIFVGI</sequence>
<name>A0A9E2L804_9BACT</name>
<evidence type="ECO:0000256" key="3">
    <source>
        <dbReference type="ARBA" id="ARBA00022692"/>
    </source>
</evidence>
<dbReference type="PANTHER" id="PTHR10283">
    <property type="entry name" value="SOLUTE CARRIER FAMILY 13 MEMBER"/>
    <property type="match status" value="1"/>
</dbReference>
<keyword evidence="5 6" id="KW-0472">Membrane</keyword>